<proteinExistence type="predicted"/>
<protein>
    <recommendedName>
        <fullName evidence="1">MOSC domain-containing protein</fullName>
    </recommendedName>
</protein>
<keyword evidence="3" id="KW-1185">Reference proteome</keyword>
<dbReference type="GO" id="GO:0030170">
    <property type="term" value="F:pyridoxal phosphate binding"/>
    <property type="evidence" value="ECO:0007669"/>
    <property type="project" value="InterPro"/>
</dbReference>
<organism evidence="2 3">
    <name type="scientific">Estrella lausannensis</name>
    <dbReference type="NCBI Taxonomy" id="483423"/>
    <lineage>
        <taxon>Bacteria</taxon>
        <taxon>Pseudomonadati</taxon>
        <taxon>Chlamydiota</taxon>
        <taxon>Chlamydiia</taxon>
        <taxon>Parachlamydiales</taxon>
        <taxon>Candidatus Criblamydiaceae</taxon>
        <taxon>Estrella</taxon>
    </lineage>
</organism>
<name>A0A0H5DQF4_9BACT</name>
<dbReference type="Pfam" id="PF03473">
    <property type="entry name" value="MOSC"/>
    <property type="match status" value="1"/>
</dbReference>
<dbReference type="EMBL" id="CWGJ01000011">
    <property type="protein sequence ID" value="CRX38303.1"/>
    <property type="molecule type" value="Genomic_DNA"/>
</dbReference>
<dbReference type="PROSITE" id="PS51340">
    <property type="entry name" value="MOSC"/>
    <property type="match status" value="1"/>
</dbReference>
<evidence type="ECO:0000313" key="2">
    <source>
        <dbReference type="EMBL" id="CRX38303.1"/>
    </source>
</evidence>
<gene>
    <name evidence="2" type="ORF">ELAC_0957</name>
</gene>
<evidence type="ECO:0000259" key="1">
    <source>
        <dbReference type="PROSITE" id="PS51340"/>
    </source>
</evidence>
<sequence>MIRFRPNIVIESTTPFEEDCWKRAEIGGALFHLVKPCGRCSIVNVDPNTCKRGAEPLKTLASFRTQEKKILFGVNAILTGASVISVGDKVHLTTVA</sequence>
<feature type="domain" description="MOSC" evidence="1">
    <location>
        <begin position="1"/>
        <end position="93"/>
    </location>
</feature>
<dbReference type="GO" id="GO:0016491">
    <property type="term" value="F:oxidoreductase activity"/>
    <property type="evidence" value="ECO:0007669"/>
    <property type="project" value="UniProtKB-KW"/>
</dbReference>
<reference evidence="3" key="1">
    <citation type="submission" date="2015-06" db="EMBL/GenBank/DDBJ databases">
        <authorList>
            <person name="Bertelli C."/>
        </authorList>
    </citation>
    <scope>NUCLEOTIDE SEQUENCE [LARGE SCALE GENOMIC DNA]</scope>
    <source>
        <strain evidence="3">CRIB-30</strain>
    </source>
</reference>
<dbReference type="InterPro" id="IPR011037">
    <property type="entry name" value="Pyrv_Knase-like_insert_dom_sf"/>
</dbReference>
<accession>A0A0H5DQF4</accession>
<evidence type="ECO:0000313" key="3">
    <source>
        <dbReference type="Proteomes" id="UP000220251"/>
    </source>
</evidence>
<dbReference type="AlphaFoldDB" id="A0A0H5DQF4"/>
<dbReference type="SUPFAM" id="SSF50800">
    <property type="entry name" value="PK beta-barrel domain-like"/>
    <property type="match status" value="1"/>
</dbReference>
<keyword evidence="2" id="KW-0560">Oxidoreductase</keyword>
<dbReference type="Proteomes" id="UP000220251">
    <property type="component" value="Unassembled WGS sequence"/>
</dbReference>
<dbReference type="InterPro" id="IPR005302">
    <property type="entry name" value="MoCF_Sase_C"/>
</dbReference>
<dbReference type="GO" id="GO:0030151">
    <property type="term" value="F:molybdenum ion binding"/>
    <property type="evidence" value="ECO:0007669"/>
    <property type="project" value="InterPro"/>
</dbReference>